<name>A0ABR1ZN93_9ROSI</name>
<protein>
    <submittedName>
        <fullName evidence="1">Uncharacterized protein</fullName>
    </submittedName>
</protein>
<dbReference type="Proteomes" id="UP001472677">
    <property type="component" value="Unassembled WGS sequence"/>
</dbReference>
<gene>
    <name evidence="1" type="ORF">V6N12_063819</name>
</gene>
<sequence length="135" mass="15402">MGGGRRRRESVGTVKQAVKVKREKSEESRLLRCFVRHENNHEWQAAWGSIIGVSSLIFPTRHVRIQIPAPYRTTLSVLPHLHAGSLALLLLQFLRGFSFHMFTVDLFHVYSPSRNGGQPLQEEMLPLILSSMLEN</sequence>
<evidence type="ECO:0000313" key="2">
    <source>
        <dbReference type="Proteomes" id="UP001472677"/>
    </source>
</evidence>
<organism evidence="1 2">
    <name type="scientific">Hibiscus sabdariffa</name>
    <name type="common">roselle</name>
    <dbReference type="NCBI Taxonomy" id="183260"/>
    <lineage>
        <taxon>Eukaryota</taxon>
        <taxon>Viridiplantae</taxon>
        <taxon>Streptophyta</taxon>
        <taxon>Embryophyta</taxon>
        <taxon>Tracheophyta</taxon>
        <taxon>Spermatophyta</taxon>
        <taxon>Magnoliopsida</taxon>
        <taxon>eudicotyledons</taxon>
        <taxon>Gunneridae</taxon>
        <taxon>Pentapetalae</taxon>
        <taxon>rosids</taxon>
        <taxon>malvids</taxon>
        <taxon>Malvales</taxon>
        <taxon>Malvaceae</taxon>
        <taxon>Malvoideae</taxon>
        <taxon>Hibiscus</taxon>
    </lineage>
</organism>
<comment type="caution">
    <text evidence="1">The sequence shown here is derived from an EMBL/GenBank/DDBJ whole genome shotgun (WGS) entry which is preliminary data.</text>
</comment>
<reference evidence="1 2" key="1">
    <citation type="journal article" date="2024" name="G3 (Bethesda)">
        <title>Genome assembly of Hibiscus sabdariffa L. provides insights into metabolisms of medicinal natural products.</title>
        <authorList>
            <person name="Kim T."/>
        </authorList>
    </citation>
    <scope>NUCLEOTIDE SEQUENCE [LARGE SCALE GENOMIC DNA]</scope>
    <source>
        <strain evidence="1">TK-2024</strain>
        <tissue evidence="1">Old leaves</tissue>
    </source>
</reference>
<dbReference type="EMBL" id="JBBPBM010001765">
    <property type="protein sequence ID" value="KAK8482109.1"/>
    <property type="molecule type" value="Genomic_DNA"/>
</dbReference>
<keyword evidence="2" id="KW-1185">Reference proteome</keyword>
<proteinExistence type="predicted"/>
<accession>A0ABR1ZN93</accession>
<evidence type="ECO:0000313" key="1">
    <source>
        <dbReference type="EMBL" id="KAK8482109.1"/>
    </source>
</evidence>